<comment type="caution">
    <text evidence="2">The sequence shown here is derived from an EMBL/GenBank/DDBJ whole genome shotgun (WGS) entry which is preliminary data.</text>
</comment>
<feature type="compositionally biased region" description="Polar residues" evidence="1">
    <location>
        <begin position="544"/>
        <end position="555"/>
    </location>
</feature>
<name>A0A8H4P2L0_9HYPO</name>
<accession>A0A8H4P2L0</accession>
<evidence type="ECO:0000313" key="3">
    <source>
        <dbReference type="Proteomes" id="UP000605986"/>
    </source>
</evidence>
<dbReference type="OrthoDB" id="37886at2759"/>
<feature type="region of interest" description="Disordered" evidence="1">
    <location>
        <begin position="503"/>
        <end position="678"/>
    </location>
</feature>
<feature type="compositionally biased region" description="Polar residues" evidence="1">
    <location>
        <begin position="1"/>
        <end position="10"/>
    </location>
</feature>
<evidence type="ECO:0000313" key="2">
    <source>
        <dbReference type="EMBL" id="KAF4456825.1"/>
    </source>
</evidence>
<feature type="region of interest" description="Disordered" evidence="1">
    <location>
        <begin position="271"/>
        <end position="328"/>
    </location>
</feature>
<feature type="compositionally biased region" description="Polar residues" evidence="1">
    <location>
        <begin position="50"/>
        <end position="63"/>
    </location>
</feature>
<dbReference type="Proteomes" id="UP000605986">
    <property type="component" value="Unassembled WGS sequence"/>
</dbReference>
<feature type="compositionally biased region" description="Polar residues" evidence="1">
    <location>
        <begin position="640"/>
        <end position="649"/>
    </location>
</feature>
<feature type="compositionally biased region" description="Polar residues" evidence="1">
    <location>
        <begin position="601"/>
        <end position="616"/>
    </location>
</feature>
<reference evidence="2" key="1">
    <citation type="submission" date="2020-01" db="EMBL/GenBank/DDBJ databases">
        <title>Identification and distribution of gene clusters putatively required for synthesis of sphingolipid metabolism inhibitors in phylogenetically diverse species of the filamentous fungus Fusarium.</title>
        <authorList>
            <person name="Kim H.-S."/>
            <person name="Busman M."/>
            <person name="Brown D.W."/>
            <person name="Divon H."/>
            <person name="Uhlig S."/>
            <person name="Proctor R.H."/>
        </authorList>
    </citation>
    <scope>NUCLEOTIDE SEQUENCE</scope>
    <source>
        <strain evidence="2">NRRL 53441</strain>
    </source>
</reference>
<gene>
    <name evidence="2" type="ORF">F53441_1122</name>
</gene>
<dbReference type="EMBL" id="JAADJG010000045">
    <property type="protein sequence ID" value="KAF4456825.1"/>
    <property type="molecule type" value="Genomic_DNA"/>
</dbReference>
<feature type="compositionally biased region" description="Polar residues" evidence="1">
    <location>
        <begin position="74"/>
        <end position="114"/>
    </location>
</feature>
<feature type="compositionally biased region" description="Basic residues" evidence="1">
    <location>
        <begin position="515"/>
        <end position="528"/>
    </location>
</feature>
<feature type="compositionally biased region" description="Low complexity" evidence="1">
    <location>
        <begin position="433"/>
        <end position="452"/>
    </location>
</feature>
<feature type="region of interest" description="Disordered" evidence="1">
    <location>
        <begin position="1"/>
        <end position="114"/>
    </location>
</feature>
<dbReference type="AlphaFoldDB" id="A0A8H4P2L0"/>
<proteinExistence type="predicted"/>
<feature type="compositionally biased region" description="Polar residues" evidence="1">
    <location>
        <begin position="505"/>
        <end position="514"/>
    </location>
</feature>
<evidence type="ECO:0000256" key="1">
    <source>
        <dbReference type="SAM" id="MobiDB-lite"/>
    </source>
</evidence>
<feature type="region of interest" description="Disordered" evidence="1">
    <location>
        <begin position="418"/>
        <end position="471"/>
    </location>
</feature>
<protein>
    <submittedName>
        <fullName evidence="2">Uncharacterized protein</fullName>
    </submittedName>
</protein>
<organism evidence="2 3">
    <name type="scientific">Fusarium austroafricanum</name>
    <dbReference type="NCBI Taxonomy" id="2364996"/>
    <lineage>
        <taxon>Eukaryota</taxon>
        <taxon>Fungi</taxon>
        <taxon>Dikarya</taxon>
        <taxon>Ascomycota</taxon>
        <taxon>Pezizomycotina</taxon>
        <taxon>Sordariomycetes</taxon>
        <taxon>Hypocreomycetidae</taxon>
        <taxon>Hypocreales</taxon>
        <taxon>Nectriaceae</taxon>
        <taxon>Fusarium</taxon>
        <taxon>Fusarium concolor species complex</taxon>
    </lineage>
</organism>
<feature type="compositionally biased region" description="Basic and acidic residues" evidence="1">
    <location>
        <begin position="529"/>
        <end position="539"/>
    </location>
</feature>
<feature type="compositionally biased region" description="Polar residues" evidence="1">
    <location>
        <begin position="314"/>
        <end position="325"/>
    </location>
</feature>
<sequence>MASQSASSPTGVPLQNGVNGANHMHGQTSVPLPSYAPSSRPASVPSAPPTQRTNTSPKQTNHSVPPGQHRSPPMQASTLKQTSPQQGTHPSPQMQNATAPQSKTPQMPSQQAPTQAQGLVNLPLNQMPKSYQDLINLVERTPASVVRQVVRDRWEKSLAGSQYHIAFLLNATMHQASPETVSKAVQEFGASLVHKSKRELISHLGPTDYDELADLILPRASTQFLDRALARRLETIPARQLVNALARAERLGYDPQDIIQEHDERVIPSLHSLPMQPQPHPQPTILPANPAPHVQHYQPQPVASHSPPPPVSYANHQPVQSQPPQTSLPPGPSGLVWCRCGWPCASRTALDYHHKKSACNRVQENDIAGRDICLFCGCRFGSGGGLLYHEKSSVCGDHPRQIADEMRELLHAYRPEKPRATVSNPPQIPQMPVPSSQPQWVPSTPSQPTSTPNRDSGRDPYSHLNPDTLKRFNDEMKNAEEKYGGLMREAMLLNEPERGKRLASLKNSYNTKQSTTRKKYGIRLRERRTKGEIEAEEARLFGTPSGTATPSQSTPVPDGGSRPKRPRTGGDEQLPPFGGTNESQESPRKRVPVSEMGGLSGSQATAELTDPTTYLNPAQPRYAPPKVGMSMSQPKAFGSPGSTRTSIGGTQDDPMAIDDDEDSDTDSDSDGDIPASIS</sequence>
<feature type="compositionally biased region" description="Acidic residues" evidence="1">
    <location>
        <begin position="655"/>
        <end position="671"/>
    </location>
</feature>
<feature type="compositionally biased region" description="Low complexity" evidence="1">
    <location>
        <begin position="31"/>
        <end position="45"/>
    </location>
</feature>
<keyword evidence="3" id="KW-1185">Reference proteome</keyword>